<dbReference type="PROSITE" id="PS50011">
    <property type="entry name" value="PROTEIN_KINASE_DOM"/>
    <property type="match status" value="1"/>
</dbReference>
<dbReference type="InterPro" id="IPR011990">
    <property type="entry name" value="TPR-like_helical_dom_sf"/>
</dbReference>
<evidence type="ECO:0000259" key="5">
    <source>
        <dbReference type="PROSITE" id="PS50011"/>
    </source>
</evidence>
<sequence length="1043" mass="113838">MSQALPRRAPLHAAASLHVRTCAGTGQRPGPMRGSGGGDTKMSGLAARALALFDEYVEWPPAKRKRALAELATRDPALHKALHVLLESDASDRRSVLDRPAAAVVASRQPAIRDVPVDNDAPDPRIGTRLGAWRIRRRIANGGMGTVYEAHRDDAQYQQRVALKCIRAEMVSPELAAALCDERNLLAQLDHPGIAPLLDGGVDDGGHPWFAMRFVDGIPIDAWCDERRAGLSERVGLLLQACDALAHAHAQGILHRDIKPSNLLVTPAGRVQVVDFGIASTFSLHEADQQPCLALSPDYCAPEAHGRGSNGPTSDLYSLGVLGYRLLCGQWPTPLHGVRSIAPLARLSEPLPMPALLDDVPESTAEARGLRTLAALRGALSGDLSAIMLKTVATQPQDRYASVNEFAADLRRWRSRLPISIREDEGLYRLGKFLRRNLLVVAVAALMFGALAAGLGIAWQQHNAAVREANATMLVNRLFASTLGTATLSGLGSTPFSSGKLLDRTERELRQLPLDEHPAALARGLATLARSHALLGKYRHAAGLADEAHRTMGDLPDKDGFIAATRISILNNHGQSNDAAALARSKLDELEAREDEQGQRMKLTFGAELAKAQWSMGETESAVHTINKVLEQAKVLPGNNGELTAELLLVRAGFLQQLWRYEPARADIEKAIALARPHNRILADDALERLVINLGGRYSPEAHERALELLENRQASLGTSHPKTALATTYVAWTQYPRIDADKVYEALALIRASYGEDDPNYAAALSATAWTVSRNSRKSVEMAREALRILQSTLGDNASWTLNAKGSLGGALTRLEGDERRPEDVDEAIKLLWQTMEGKRKAGIPTPIERVLLLKTIVNEGDKSKLAYVDSLIEEGKREVIASATPGSDPDNLRLEVFDQLRARLLYLRGDREDADRRFARIIHKHRDYIDHPARAMPSQAQMLSRLIIQSFVYRALYAFETCDPGRADALLREGIEFGHATLGETDPVTLTITSYLNNLRNQGQMTDDTDSLWISVSENQAVNERARACSQGRPSLTAASG</sequence>
<dbReference type="SMART" id="SM00220">
    <property type="entry name" value="S_TKc"/>
    <property type="match status" value="1"/>
</dbReference>
<dbReference type="PROSITE" id="PS00108">
    <property type="entry name" value="PROTEIN_KINASE_ST"/>
    <property type="match status" value="1"/>
</dbReference>
<name>A0A508A8G0_9GAMM</name>
<evidence type="ECO:0000313" key="7">
    <source>
        <dbReference type="Proteomes" id="UP000320431"/>
    </source>
</evidence>
<keyword evidence="3 6" id="KW-0418">Kinase</keyword>
<dbReference type="Gene3D" id="1.25.40.10">
    <property type="entry name" value="Tetratricopeptide repeat domain"/>
    <property type="match status" value="2"/>
</dbReference>
<evidence type="ECO:0000256" key="1">
    <source>
        <dbReference type="ARBA" id="ARBA00022679"/>
    </source>
</evidence>
<dbReference type="Pfam" id="PF00069">
    <property type="entry name" value="Pkinase"/>
    <property type="match status" value="1"/>
</dbReference>
<organism evidence="6 7">
    <name type="scientific">Marilutibacter maris</name>
    <dbReference type="NCBI Taxonomy" id="1605891"/>
    <lineage>
        <taxon>Bacteria</taxon>
        <taxon>Pseudomonadati</taxon>
        <taxon>Pseudomonadota</taxon>
        <taxon>Gammaproteobacteria</taxon>
        <taxon>Lysobacterales</taxon>
        <taxon>Lysobacteraceae</taxon>
        <taxon>Marilutibacter</taxon>
    </lineage>
</organism>
<dbReference type="Proteomes" id="UP000320431">
    <property type="component" value="Unassembled WGS sequence"/>
</dbReference>
<gene>
    <name evidence="6" type="ORF">FKV24_015155</name>
</gene>
<evidence type="ECO:0000256" key="2">
    <source>
        <dbReference type="ARBA" id="ARBA00022741"/>
    </source>
</evidence>
<keyword evidence="4" id="KW-0067">ATP-binding</keyword>
<dbReference type="Gene3D" id="1.10.510.10">
    <property type="entry name" value="Transferase(Phosphotransferase) domain 1"/>
    <property type="match status" value="1"/>
</dbReference>
<evidence type="ECO:0000256" key="3">
    <source>
        <dbReference type="ARBA" id="ARBA00022777"/>
    </source>
</evidence>
<proteinExistence type="predicted"/>
<dbReference type="PANTHER" id="PTHR43289">
    <property type="entry name" value="MITOGEN-ACTIVATED PROTEIN KINASE KINASE KINASE 20-RELATED"/>
    <property type="match status" value="1"/>
</dbReference>
<dbReference type="EMBL" id="VICD02000261">
    <property type="protein sequence ID" value="KAB8172209.1"/>
    <property type="molecule type" value="Genomic_DNA"/>
</dbReference>
<dbReference type="InterPro" id="IPR000719">
    <property type="entry name" value="Prot_kinase_dom"/>
</dbReference>
<dbReference type="InterPro" id="IPR008271">
    <property type="entry name" value="Ser/Thr_kinase_AS"/>
</dbReference>
<keyword evidence="1" id="KW-0808">Transferase</keyword>
<dbReference type="AlphaFoldDB" id="A0A508A8G0"/>
<feature type="domain" description="Protein kinase" evidence="5">
    <location>
        <begin position="133"/>
        <end position="414"/>
    </location>
</feature>
<dbReference type="SUPFAM" id="SSF56112">
    <property type="entry name" value="Protein kinase-like (PK-like)"/>
    <property type="match status" value="1"/>
</dbReference>
<dbReference type="CDD" id="cd14014">
    <property type="entry name" value="STKc_PknB_like"/>
    <property type="match status" value="1"/>
</dbReference>
<comment type="caution">
    <text evidence="6">The sequence shown here is derived from an EMBL/GenBank/DDBJ whole genome shotgun (WGS) entry which is preliminary data.</text>
</comment>
<accession>A0A508A8G0</accession>
<keyword evidence="2" id="KW-0547">Nucleotide-binding</keyword>
<protein>
    <submittedName>
        <fullName evidence="6">Protein kinase</fullName>
    </submittedName>
</protein>
<evidence type="ECO:0000256" key="4">
    <source>
        <dbReference type="ARBA" id="ARBA00022840"/>
    </source>
</evidence>
<dbReference type="Gene3D" id="3.30.200.20">
    <property type="entry name" value="Phosphorylase Kinase, domain 1"/>
    <property type="match status" value="1"/>
</dbReference>
<reference evidence="6 7" key="1">
    <citation type="submission" date="2019-10" db="EMBL/GenBank/DDBJ databases">
        <title>Lysobacter alkalisoli sp. nov., isolated from saline-alkaline soil.</title>
        <authorList>
            <person name="Sun J.-Q."/>
        </authorList>
    </citation>
    <scope>NUCLEOTIDE SEQUENCE [LARGE SCALE GENOMIC DNA]</scope>
    <source>
        <strain evidence="6 7">KCTC 42381</strain>
    </source>
</reference>
<evidence type="ECO:0000313" key="6">
    <source>
        <dbReference type="EMBL" id="KAB8172209.1"/>
    </source>
</evidence>
<dbReference type="PANTHER" id="PTHR43289:SF34">
    <property type="entry name" value="SERINE_THREONINE-PROTEIN KINASE YBDM-RELATED"/>
    <property type="match status" value="1"/>
</dbReference>
<dbReference type="GO" id="GO:0004674">
    <property type="term" value="F:protein serine/threonine kinase activity"/>
    <property type="evidence" value="ECO:0007669"/>
    <property type="project" value="TreeGrafter"/>
</dbReference>
<dbReference type="SUPFAM" id="SSF48452">
    <property type="entry name" value="TPR-like"/>
    <property type="match status" value="1"/>
</dbReference>
<dbReference type="GO" id="GO:0005524">
    <property type="term" value="F:ATP binding"/>
    <property type="evidence" value="ECO:0007669"/>
    <property type="project" value="UniProtKB-KW"/>
</dbReference>
<dbReference type="InterPro" id="IPR011009">
    <property type="entry name" value="Kinase-like_dom_sf"/>
</dbReference>